<feature type="transmembrane region" description="Helical" evidence="5">
    <location>
        <begin position="220"/>
        <end position="241"/>
    </location>
</feature>
<feature type="transmembrane region" description="Helical" evidence="5">
    <location>
        <begin position="127"/>
        <end position="145"/>
    </location>
</feature>
<dbReference type="PANTHER" id="PTHR32322">
    <property type="entry name" value="INNER MEMBRANE TRANSPORTER"/>
    <property type="match status" value="1"/>
</dbReference>
<organism evidence="7 8">
    <name type="scientific">Desulfolithobacter dissulfuricans</name>
    <dbReference type="NCBI Taxonomy" id="2795293"/>
    <lineage>
        <taxon>Bacteria</taxon>
        <taxon>Pseudomonadati</taxon>
        <taxon>Thermodesulfobacteriota</taxon>
        <taxon>Desulfobulbia</taxon>
        <taxon>Desulfobulbales</taxon>
        <taxon>Desulfobulbaceae</taxon>
        <taxon>Desulfolithobacter</taxon>
    </lineage>
</organism>
<dbReference type="KEGG" id="ddu:GF1_03610"/>
<dbReference type="InterPro" id="IPR037185">
    <property type="entry name" value="EmrE-like"/>
</dbReference>
<feature type="transmembrane region" description="Helical" evidence="5">
    <location>
        <begin position="278"/>
        <end position="296"/>
    </location>
</feature>
<feature type="transmembrane region" description="Helical" evidence="5">
    <location>
        <begin position="253"/>
        <end position="272"/>
    </location>
</feature>
<feature type="transmembrane region" description="Helical" evidence="5">
    <location>
        <begin position="40"/>
        <end position="60"/>
    </location>
</feature>
<dbReference type="SUPFAM" id="SSF103481">
    <property type="entry name" value="Multidrug resistance efflux transporter EmrE"/>
    <property type="match status" value="2"/>
</dbReference>
<reference evidence="7" key="1">
    <citation type="submission" date="2020-12" db="EMBL/GenBank/DDBJ databases">
        <title>Desulfobium dissulfuricans gen. nov., sp. nov., a novel mesophilic, sulfate-reducing bacterium isolated from a deep-sea hydrothermal vent.</title>
        <authorList>
            <person name="Hashimoto Y."/>
            <person name="Tame A."/>
            <person name="Sawayama S."/>
            <person name="Miyazaki J."/>
            <person name="Takai K."/>
            <person name="Nakagawa S."/>
        </authorList>
    </citation>
    <scope>NUCLEOTIDE SEQUENCE</scope>
    <source>
        <strain evidence="7">GF1</strain>
    </source>
</reference>
<keyword evidence="4 5" id="KW-0472">Membrane</keyword>
<evidence type="ECO:0000256" key="2">
    <source>
        <dbReference type="ARBA" id="ARBA00022692"/>
    </source>
</evidence>
<feature type="transmembrane region" description="Helical" evidence="5">
    <location>
        <begin position="188"/>
        <end position="208"/>
    </location>
</feature>
<dbReference type="Pfam" id="PF00892">
    <property type="entry name" value="EamA"/>
    <property type="match status" value="2"/>
</dbReference>
<evidence type="ECO:0000313" key="8">
    <source>
        <dbReference type="Proteomes" id="UP001063350"/>
    </source>
</evidence>
<proteinExistence type="predicted"/>
<sequence length="316" mass="33776">MSTVNRTMGVIEWLLLITLSFLWGGSFFFIGVAVRALPPFTIVTLRVLFAALVLHAIVRAMGLKMPSDRKPWAVFVGMGILNNVIPFSLIVWGQTCIASSLASILNATTPLFTVIVAHFLTDDEKMTPWRLIGVLIGFAGVVLMIGPDALRGLGANVMAQIAVLAAALSYAFAGVYGRRFRSMGVAPLVTATGQVTASSLLLIPLALAVDRPWTLPMPSLEVWGALIGLAVFSTAVAYILYFRILAMAGATNVLLVTFLIPVSAILLGTTFLREHLALKHFVGMGLIGLGLAAIDGRPLQWLGRSRSSRGSSSDHC</sequence>
<dbReference type="RefSeq" id="WP_267927919.1">
    <property type="nucleotide sequence ID" value="NZ_AP024233.1"/>
</dbReference>
<evidence type="ECO:0000256" key="4">
    <source>
        <dbReference type="ARBA" id="ARBA00023136"/>
    </source>
</evidence>
<dbReference type="AlphaFoldDB" id="A0A915U939"/>
<evidence type="ECO:0000259" key="6">
    <source>
        <dbReference type="Pfam" id="PF00892"/>
    </source>
</evidence>
<keyword evidence="3 5" id="KW-1133">Transmembrane helix</keyword>
<feature type="transmembrane region" description="Helical" evidence="5">
    <location>
        <begin position="72"/>
        <end position="91"/>
    </location>
</feature>
<feature type="transmembrane region" description="Helical" evidence="5">
    <location>
        <begin position="157"/>
        <end position="176"/>
    </location>
</feature>
<protein>
    <submittedName>
        <fullName evidence="7">ABC transporter permease</fullName>
    </submittedName>
</protein>
<comment type="subcellular location">
    <subcellularLocation>
        <location evidence="1">Membrane</location>
        <topology evidence="1">Multi-pass membrane protein</topology>
    </subcellularLocation>
</comment>
<evidence type="ECO:0000256" key="1">
    <source>
        <dbReference type="ARBA" id="ARBA00004141"/>
    </source>
</evidence>
<keyword evidence="8" id="KW-1185">Reference proteome</keyword>
<evidence type="ECO:0000256" key="5">
    <source>
        <dbReference type="SAM" id="Phobius"/>
    </source>
</evidence>
<feature type="transmembrane region" description="Helical" evidence="5">
    <location>
        <begin position="12"/>
        <end position="34"/>
    </location>
</feature>
<evidence type="ECO:0000256" key="3">
    <source>
        <dbReference type="ARBA" id="ARBA00022989"/>
    </source>
</evidence>
<feature type="transmembrane region" description="Helical" evidence="5">
    <location>
        <begin position="97"/>
        <end position="120"/>
    </location>
</feature>
<dbReference type="GO" id="GO:0016020">
    <property type="term" value="C:membrane"/>
    <property type="evidence" value="ECO:0007669"/>
    <property type="project" value="UniProtKB-SubCell"/>
</dbReference>
<dbReference type="InterPro" id="IPR050638">
    <property type="entry name" value="AA-Vitamin_Transporters"/>
</dbReference>
<dbReference type="EMBL" id="AP024233">
    <property type="protein sequence ID" value="BCO07985.1"/>
    <property type="molecule type" value="Genomic_DNA"/>
</dbReference>
<dbReference type="Proteomes" id="UP001063350">
    <property type="component" value="Chromosome"/>
</dbReference>
<feature type="domain" description="EamA" evidence="6">
    <location>
        <begin position="159"/>
        <end position="293"/>
    </location>
</feature>
<gene>
    <name evidence="7" type="ORF">GF1_03610</name>
</gene>
<accession>A0A915U939</accession>
<keyword evidence="2 5" id="KW-0812">Transmembrane</keyword>
<dbReference type="InterPro" id="IPR000620">
    <property type="entry name" value="EamA_dom"/>
</dbReference>
<evidence type="ECO:0000313" key="7">
    <source>
        <dbReference type="EMBL" id="BCO07985.1"/>
    </source>
</evidence>
<feature type="domain" description="EamA" evidence="6">
    <location>
        <begin position="14"/>
        <end position="145"/>
    </location>
</feature>
<dbReference type="PANTHER" id="PTHR32322:SF9">
    <property type="entry name" value="AMINO-ACID METABOLITE EFFLUX PUMP-RELATED"/>
    <property type="match status" value="1"/>
</dbReference>
<name>A0A915U939_9BACT</name>